<evidence type="ECO:0000259" key="2">
    <source>
        <dbReference type="PROSITE" id="PS50994"/>
    </source>
</evidence>
<protein>
    <recommendedName>
        <fullName evidence="2">Integrase catalytic domain-containing protein</fullName>
    </recommendedName>
</protein>
<dbReference type="InterPro" id="IPR001584">
    <property type="entry name" value="Integrase_cat-core"/>
</dbReference>
<feature type="compositionally biased region" description="Basic and acidic residues" evidence="1">
    <location>
        <begin position="320"/>
        <end position="330"/>
    </location>
</feature>
<gene>
    <name evidence="3" type="ORF">GMJLKIPL_6098</name>
</gene>
<keyword evidence="4" id="KW-1185">Reference proteome</keyword>
<dbReference type="InterPro" id="IPR012337">
    <property type="entry name" value="RNaseH-like_sf"/>
</dbReference>
<dbReference type="Proteomes" id="UP001055153">
    <property type="component" value="Unassembled WGS sequence"/>
</dbReference>
<dbReference type="EMBL" id="BPQQ01000103">
    <property type="protein sequence ID" value="GJE04137.1"/>
    <property type="molecule type" value="Genomic_DNA"/>
</dbReference>
<feature type="compositionally biased region" description="Low complexity" evidence="1">
    <location>
        <begin position="346"/>
        <end position="369"/>
    </location>
</feature>
<evidence type="ECO:0000313" key="3">
    <source>
        <dbReference type="EMBL" id="GJE04137.1"/>
    </source>
</evidence>
<comment type="caution">
    <text evidence="3">The sequence shown here is derived from an EMBL/GenBank/DDBJ whole genome shotgun (WGS) entry which is preliminary data.</text>
</comment>
<feature type="region of interest" description="Disordered" evidence="1">
    <location>
        <begin position="320"/>
        <end position="369"/>
    </location>
</feature>
<dbReference type="SUPFAM" id="SSF46955">
    <property type="entry name" value="Putative DNA-binding domain"/>
    <property type="match status" value="1"/>
</dbReference>
<dbReference type="PROSITE" id="PS50994">
    <property type="entry name" value="INTEGRASE"/>
    <property type="match status" value="1"/>
</dbReference>
<name>A0ABQ4SLZ4_9HYPH</name>
<dbReference type="InterPro" id="IPR036397">
    <property type="entry name" value="RNaseH_sf"/>
</dbReference>
<accession>A0ABQ4SLZ4</accession>
<dbReference type="PANTHER" id="PTHR35004:SF7">
    <property type="entry name" value="INTEGRASE PROTEIN"/>
    <property type="match status" value="1"/>
</dbReference>
<sequence length="369" mass="41522">MLAIHLNARTTPAVRAEIARSVEPSGVLAKRYGVSAETIRKWRKRGPDDCQDRSARPHKLPWKASDEERAIVCALRRATGFPLDDLTFIVCRFLPHLNRDAVYRILKAEGLNRLPPADRSRKPHSAFKDYEVGFVHMDVKHLPKLQDRDRLTRKRYLYVAIDRASQYVHLAVKDDETAASAVAFLEEALAALPFRVTHLLTDRGSCFTADGFEAACRQHKIAHRTTRPYTPRTNGMVERFNGRVQREVLGITIYSHRDLEIVLAGFNAAYNGRRQRVLKGRSPDTILRERLKAKPELAKPVTKPPDPDALPAALKVVADAKEVSHPDTARTARRRRFPAPCPRPPCRASRPACPARPARCPWASPPASA</sequence>
<dbReference type="PANTHER" id="PTHR35004">
    <property type="entry name" value="TRANSPOSASE RV3428C-RELATED"/>
    <property type="match status" value="1"/>
</dbReference>
<evidence type="ECO:0000256" key="1">
    <source>
        <dbReference type="SAM" id="MobiDB-lite"/>
    </source>
</evidence>
<reference evidence="3" key="1">
    <citation type="journal article" date="2021" name="Front. Microbiol.">
        <title>Comprehensive Comparative Genomics and Phenotyping of Methylobacterium Species.</title>
        <authorList>
            <person name="Alessa O."/>
            <person name="Ogura Y."/>
            <person name="Fujitani Y."/>
            <person name="Takami H."/>
            <person name="Hayashi T."/>
            <person name="Sahin N."/>
            <person name="Tani A."/>
        </authorList>
    </citation>
    <scope>NUCLEOTIDE SEQUENCE</scope>
    <source>
        <strain evidence="3">DSM 17168</strain>
    </source>
</reference>
<dbReference type="Pfam" id="PF00665">
    <property type="entry name" value="rve"/>
    <property type="match status" value="1"/>
</dbReference>
<evidence type="ECO:0000313" key="4">
    <source>
        <dbReference type="Proteomes" id="UP001055153"/>
    </source>
</evidence>
<dbReference type="Gene3D" id="3.30.420.10">
    <property type="entry name" value="Ribonuclease H-like superfamily/Ribonuclease H"/>
    <property type="match status" value="1"/>
</dbReference>
<dbReference type="NCBIfam" id="NF033577">
    <property type="entry name" value="transpos_IS481"/>
    <property type="match status" value="1"/>
</dbReference>
<dbReference type="InterPro" id="IPR047656">
    <property type="entry name" value="IS481-like_transpos"/>
</dbReference>
<reference evidence="3" key="2">
    <citation type="submission" date="2021-08" db="EMBL/GenBank/DDBJ databases">
        <authorList>
            <person name="Tani A."/>
            <person name="Ola A."/>
            <person name="Ogura Y."/>
            <person name="Katsura K."/>
            <person name="Hayashi T."/>
        </authorList>
    </citation>
    <scope>NUCLEOTIDE SEQUENCE</scope>
    <source>
        <strain evidence="3">DSM 17168</strain>
    </source>
</reference>
<feature type="domain" description="Integrase catalytic" evidence="2">
    <location>
        <begin position="119"/>
        <end position="291"/>
    </location>
</feature>
<dbReference type="InterPro" id="IPR009061">
    <property type="entry name" value="DNA-bd_dom_put_sf"/>
</dbReference>
<organism evidence="3 4">
    <name type="scientific">Methylobacterium isbiliense</name>
    <dbReference type="NCBI Taxonomy" id="315478"/>
    <lineage>
        <taxon>Bacteria</taxon>
        <taxon>Pseudomonadati</taxon>
        <taxon>Pseudomonadota</taxon>
        <taxon>Alphaproteobacteria</taxon>
        <taxon>Hyphomicrobiales</taxon>
        <taxon>Methylobacteriaceae</taxon>
        <taxon>Methylobacterium</taxon>
    </lineage>
</organism>
<dbReference type="SUPFAM" id="SSF53098">
    <property type="entry name" value="Ribonuclease H-like"/>
    <property type="match status" value="1"/>
</dbReference>
<proteinExistence type="predicted"/>